<feature type="compositionally biased region" description="Low complexity" evidence="1">
    <location>
        <begin position="131"/>
        <end position="143"/>
    </location>
</feature>
<dbReference type="OrthoDB" id="3070281at2759"/>
<dbReference type="EMBL" id="KL142385">
    <property type="protein sequence ID" value="KDR73815.1"/>
    <property type="molecule type" value="Genomic_DNA"/>
</dbReference>
<feature type="region of interest" description="Disordered" evidence="1">
    <location>
        <begin position="318"/>
        <end position="344"/>
    </location>
</feature>
<dbReference type="Proteomes" id="UP000027222">
    <property type="component" value="Unassembled WGS sequence"/>
</dbReference>
<feature type="compositionally biased region" description="Basic and acidic residues" evidence="1">
    <location>
        <begin position="318"/>
        <end position="329"/>
    </location>
</feature>
<dbReference type="HOGENOM" id="CLU_665717_0_0_1"/>
<evidence type="ECO:0000256" key="1">
    <source>
        <dbReference type="SAM" id="MobiDB-lite"/>
    </source>
</evidence>
<gene>
    <name evidence="2" type="ORF">GALMADRAFT_633627</name>
</gene>
<proteinExistence type="predicted"/>
<accession>A0A067SS77</accession>
<feature type="compositionally biased region" description="Polar residues" evidence="1">
    <location>
        <begin position="1"/>
        <end position="12"/>
    </location>
</feature>
<reference evidence="3" key="1">
    <citation type="journal article" date="2014" name="Proc. Natl. Acad. Sci. U.S.A.">
        <title>Extensive sampling of basidiomycete genomes demonstrates inadequacy of the white-rot/brown-rot paradigm for wood decay fungi.</title>
        <authorList>
            <person name="Riley R."/>
            <person name="Salamov A.A."/>
            <person name="Brown D.W."/>
            <person name="Nagy L.G."/>
            <person name="Floudas D."/>
            <person name="Held B.W."/>
            <person name="Levasseur A."/>
            <person name="Lombard V."/>
            <person name="Morin E."/>
            <person name="Otillar R."/>
            <person name="Lindquist E.A."/>
            <person name="Sun H."/>
            <person name="LaButti K.M."/>
            <person name="Schmutz J."/>
            <person name="Jabbour D."/>
            <person name="Luo H."/>
            <person name="Baker S.E."/>
            <person name="Pisabarro A.G."/>
            <person name="Walton J.D."/>
            <person name="Blanchette R.A."/>
            <person name="Henrissat B."/>
            <person name="Martin F."/>
            <person name="Cullen D."/>
            <person name="Hibbett D.S."/>
            <person name="Grigoriev I.V."/>
        </authorList>
    </citation>
    <scope>NUCLEOTIDE SEQUENCE [LARGE SCALE GENOMIC DNA]</scope>
    <source>
        <strain evidence="3">CBS 339.88</strain>
    </source>
</reference>
<feature type="region of interest" description="Disordered" evidence="1">
    <location>
        <begin position="1"/>
        <end position="27"/>
    </location>
</feature>
<sequence length="413" mass="46519">MLPSHSNSSTGNDLVDHPSHRYVSNGHHYPSKRVRRLFYDPERVISTDRIFSEYDWHTHTFSSTLRIHSSRQTHSPCNRQDMASDGTLVSKNTDEWKSKIGQSRISRRQSSCSQVPDETLVSSYLLSTLNSISSSSSSNTTNTDPETWHSHIYSTSPISHDDSSQSPLQQSIMAYAELDRECGYHAFHRPASARAAEQPREPQKDKLPTFYSHNLKRPRPASSTEVGVPSDADAAKEKGTASTALGQKCQPLQLVTGPSVCLYPSPSREFPSASRPVQPFPSAPLVPEPIDCLLKRKSSAPERRARAYILSRGRFHSESRNRHNGDLRESCVQNDSYPDADESLALDDDEVEEVEEGSLKEENRWSILISAVRYQYVSVNLRIRLAVHRAEKKVARRLSEKRRKHDCVAGLEP</sequence>
<feature type="compositionally biased region" description="Polar residues" evidence="1">
    <location>
        <begin position="152"/>
        <end position="167"/>
    </location>
</feature>
<feature type="region of interest" description="Disordered" evidence="1">
    <location>
        <begin position="191"/>
        <end position="235"/>
    </location>
</feature>
<organism evidence="2 3">
    <name type="scientific">Galerina marginata (strain CBS 339.88)</name>
    <dbReference type="NCBI Taxonomy" id="685588"/>
    <lineage>
        <taxon>Eukaryota</taxon>
        <taxon>Fungi</taxon>
        <taxon>Dikarya</taxon>
        <taxon>Basidiomycota</taxon>
        <taxon>Agaricomycotina</taxon>
        <taxon>Agaricomycetes</taxon>
        <taxon>Agaricomycetidae</taxon>
        <taxon>Agaricales</taxon>
        <taxon>Agaricineae</taxon>
        <taxon>Strophariaceae</taxon>
        <taxon>Galerina</taxon>
    </lineage>
</organism>
<protein>
    <submittedName>
        <fullName evidence="2">Uncharacterized protein</fullName>
    </submittedName>
</protein>
<evidence type="ECO:0000313" key="2">
    <source>
        <dbReference type="EMBL" id="KDR73815.1"/>
    </source>
</evidence>
<keyword evidence="3" id="KW-1185">Reference proteome</keyword>
<evidence type="ECO:0000313" key="3">
    <source>
        <dbReference type="Proteomes" id="UP000027222"/>
    </source>
</evidence>
<dbReference type="AlphaFoldDB" id="A0A067SS77"/>
<feature type="region of interest" description="Disordered" evidence="1">
    <location>
        <begin position="131"/>
        <end position="167"/>
    </location>
</feature>
<feature type="compositionally biased region" description="Basic and acidic residues" evidence="1">
    <location>
        <begin position="197"/>
        <end position="207"/>
    </location>
</feature>
<name>A0A067SS77_GALM3</name>